<protein>
    <submittedName>
        <fullName evidence="2">Uncharacterized protein</fullName>
    </submittedName>
</protein>
<evidence type="ECO:0000313" key="2">
    <source>
        <dbReference type="EMBL" id="CAG6736667.1"/>
    </source>
</evidence>
<evidence type="ECO:0000256" key="1">
    <source>
        <dbReference type="SAM" id="MobiDB-lite"/>
    </source>
</evidence>
<name>A0A8D8YX44_9HEMI</name>
<feature type="region of interest" description="Disordered" evidence="1">
    <location>
        <begin position="81"/>
        <end position="102"/>
    </location>
</feature>
<dbReference type="AlphaFoldDB" id="A0A8D8YX44"/>
<proteinExistence type="predicted"/>
<accession>A0A8D8YX44</accession>
<sequence>MIILPPARDTTAHPLTPTSGPLSCGWGVCQSGSPPTRPPSTPHTNTILVGETRTGPMIIWTDPTTAQRYHPSHRVTLLLWSPQPPTRHKPPGPPQTGGTKPHKRAHLVVYLHVLNLDIVKNDAIRENTL</sequence>
<reference evidence="2" key="1">
    <citation type="submission" date="2021-05" db="EMBL/GenBank/DDBJ databases">
        <authorList>
            <person name="Alioto T."/>
            <person name="Alioto T."/>
            <person name="Gomez Garrido J."/>
        </authorList>
    </citation>
    <scope>NUCLEOTIDE SEQUENCE</scope>
</reference>
<dbReference type="EMBL" id="HBUF01400234">
    <property type="protein sequence ID" value="CAG6736667.1"/>
    <property type="molecule type" value="Transcribed_RNA"/>
</dbReference>
<organism evidence="2">
    <name type="scientific">Cacopsylla melanoneura</name>
    <dbReference type="NCBI Taxonomy" id="428564"/>
    <lineage>
        <taxon>Eukaryota</taxon>
        <taxon>Metazoa</taxon>
        <taxon>Ecdysozoa</taxon>
        <taxon>Arthropoda</taxon>
        <taxon>Hexapoda</taxon>
        <taxon>Insecta</taxon>
        <taxon>Pterygota</taxon>
        <taxon>Neoptera</taxon>
        <taxon>Paraneoptera</taxon>
        <taxon>Hemiptera</taxon>
        <taxon>Sternorrhyncha</taxon>
        <taxon>Psylloidea</taxon>
        <taxon>Psyllidae</taxon>
        <taxon>Psyllinae</taxon>
        <taxon>Cacopsylla</taxon>
    </lineage>
</organism>